<accession>A0A3G3IIF6</accession>
<evidence type="ECO:0000256" key="1">
    <source>
        <dbReference type="SAM" id="MobiDB-lite"/>
    </source>
</evidence>
<evidence type="ECO:0000313" key="2">
    <source>
        <dbReference type="EMBL" id="AYQ55610.1"/>
    </source>
</evidence>
<dbReference type="PANTHER" id="PTHR30595:SF6">
    <property type="entry name" value="SCHLAFEN ALBA-2 DOMAIN-CONTAINING PROTEIN"/>
    <property type="match status" value="1"/>
</dbReference>
<evidence type="ECO:0000313" key="3">
    <source>
        <dbReference type="Proteomes" id="UP000273278"/>
    </source>
</evidence>
<name>A0A3G3IIF6_9ARCH</name>
<dbReference type="EMBL" id="CP017686">
    <property type="protein sequence ID" value="AYQ55610.1"/>
    <property type="molecule type" value="Genomic_DNA"/>
</dbReference>
<reference evidence="2 3" key="1">
    <citation type="submission" date="2016-10" db="EMBL/GenBank/DDBJ databases">
        <title>Complete genome of the TMA-utilizing, human hosted archaeon Methanomethylophilus alvus Gen. nov, sp. nov., strain Mx-05, derived from a pure culture.</title>
        <authorList>
            <person name="Brugere J.-F."/>
            <person name="Ben Hania W."/>
            <person name="Chaudhary P.P."/>
            <person name="Gaci N."/>
            <person name="Borrel G."/>
            <person name="Cao Van Tuat L."/>
            <person name="Fardeau M.-L."/>
            <person name="Harris H.M.B."/>
            <person name="O'Toole P.W."/>
            <person name="Ollivier B."/>
        </authorList>
    </citation>
    <scope>NUCLEOTIDE SEQUENCE [LARGE SCALE GENOMIC DNA]</scope>
    <source>
        <strain evidence="2 3">Mx-05</strain>
    </source>
</reference>
<organism evidence="2 3">
    <name type="scientific">Methanomethylophilus alvi</name>
    <dbReference type="NCBI Taxonomy" id="1291540"/>
    <lineage>
        <taxon>Archaea</taxon>
        <taxon>Methanobacteriati</taxon>
        <taxon>Thermoplasmatota</taxon>
        <taxon>Thermoplasmata</taxon>
        <taxon>Methanomassiliicoccales</taxon>
        <taxon>Methanomethylophilaceae</taxon>
        <taxon>Methanomethylophilus</taxon>
    </lineage>
</organism>
<dbReference type="PANTHER" id="PTHR30595">
    <property type="entry name" value="GLPR-RELATED TRANSCRIPTIONAL REPRESSOR"/>
    <property type="match status" value="1"/>
</dbReference>
<gene>
    <name evidence="2" type="ORF">BKD89_07370</name>
</gene>
<dbReference type="Pfam" id="PF13749">
    <property type="entry name" value="HATPase_c_4"/>
    <property type="match status" value="1"/>
</dbReference>
<dbReference type="AlphaFoldDB" id="A0A3G3IIF6"/>
<sequence>MHMDDKTEFNEEWPEYDRFDDSANDEASIDDIRWDLINDHLARTGSPLKGGDKDTLVRTMGLARCISGKIRPVNAGLLMFSDDPEKYFEGARVEMSVVSGPGCSIDNVFEGPLGFQLGCALGFVKNVVVRGKTQEGRNDRTYNWPYESVKEALVNAVCHKDYRISEPITVKVFPDRIEVMSFPGPDPRIPEERVKDMTMRSSSLRNERITGFLREMGLAEGRNTGMRKITSAMEDNGSGRPFCETDTGRTYLRTVLPVNERFLDETSETLIPRKNRRNTSDDVKTRIMEALGKEGCMTSKELCAAVGYSNVNNLFRRCLAELMEEREISFLYPLNPRDPRQKVCLVKRRPLA</sequence>
<dbReference type="Gene3D" id="3.30.565.60">
    <property type="match status" value="1"/>
</dbReference>
<protein>
    <submittedName>
        <fullName evidence="2">Uncharacterized protein</fullName>
    </submittedName>
</protein>
<dbReference type="InterPro" id="IPR038475">
    <property type="entry name" value="RecG_C_sf"/>
</dbReference>
<dbReference type="Proteomes" id="UP000273278">
    <property type="component" value="Chromosome"/>
</dbReference>
<proteinExistence type="predicted"/>
<feature type="region of interest" description="Disordered" evidence="1">
    <location>
        <begin position="1"/>
        <end position="21"/>
    </location>
</feature>